<gene>
    <name evidence="2" type="primary">ST2512</name>
    <name evidence="2" type="ordered locus">STK_25120</name>
</gene>
<protein>
    <recommendedName>
        <fullName evidence="1">CobQ/CobB/MinD/ParA nucleotide binding domain-containing protein</fullName>
    </recommendedName>
</protein>
<dbReference type="InterPro" id="IPR002586">
    <property type="entry name" value="CobQ/CobB/MinD/ParA_Nub-bd_dom"/>
</dbReference>
<dbReference type="AlphaFoldDB" id="Q96XK2"/>
<dbReference type="KEGG" id="sto:STK_25120"/>
<dbReference type="Pfam" id="PF01656">
    <property type="entry name" value="CbiA"/>
    <property type="match status" value="1"/>
</dbReference>
<dbReference type="STRING" id="273063.STK_25120"/>
<dbReference type="SUPFAM" id="SSF52540">
    <property type="entry name" value="P-loop containing nucleoside triphosphate hydrolases"/>
    <property type="match status" value="1"/>
</dbReference>
<dbReference type="eggNOG" id="arCOG07293">
    <property type="taxonomic scope" value="Archaea"/>
</dbReference>
<keyword evidence="3" id="KW-1185">Reference proteome</keyword>
<evidence type="ECO:0000313" key="3">
    <source>
        <dbReference type="Proteomes" id="UP000001015"/>
    </source>
</evidence>
<sequence>MFKHLHIENIILYLSISLPNRDYMGVVNVTSLKGGVGKSTISYQIAKELSKYQPTILIDRSLSTTISSHFGIKDKFPRGIYWKDFDSLRVVNMGCSPEFLSADDKHLMEEFKKYYFSYENIVIDNPSLFTDECFEKFLYNWILITNEFTYRAIVVLTPPDDIIEYTLRMMLPINDFLNDLLKKKFPIIDKVKLFNPIIIVINQVKSDYQINYEKIRKYFRDPLIVPVPFNKEYLENPLEIELPNIDIIIEYLSMKITANKYTKQMNSD</sequence>
<dbReference type="PATRIC" id="fig|273063.9.peg.2838"/>
<reference evidence="3" key="1">
    <citation type="journal article" date="2001" name="DNA Res.">
        <title>Complete genome sequence of an aerobic thermoacidophilic Crenarchaeon, Sulfolobus tokodaii strain7.</title>
        <authorList>
            <person name="Kawarabayasi Y."/>
            <person name="Hino Y."/>
            <person name="Horikawa H."/>
            <person name="Jin-no K."/>
            <person name="Takahashi M."/>
            <person name="Sekine M."/>
            <person name="Baba S."/>
            <person name="Ankai A."/>
            <person name="Kosugi H."/>
            <person name="Hosoyama A."/>
            <person name="Fukui S."/>
            <person name="Nagai Y."/>
            <person name="Nishijima K."/>
            <person name="Otsuka R."/>
            <person name="Nakazawa H."/>
            <person name="Takamiya M."/>
            <person name="Kato Y."/>
            <person name="Yoshizawa T."/>
            <person name="Tanaka T."/>
            <person name="Kudoh Y."/>
            <person name="Yamazaki J."/>
            <person name="Kushida N."/>
            <person name="Oguchi A."/>
            <person name="Aoki K."/>
            <person name="Masuda S."/>
            <person name="Yanagii M."/>
            <person name="Nishimura M."/>
            <person name="Yamagishi A."/>
            <person name="Oshima T."/>
            <person name="Kikuchi H."/>
        </authorList>
    </citation>
    <scope>NUCLEOTIDE SEQUENCE [LARGE SCALE GENOMIC DNA]</scope>
    <source>
        <strain evidence="3">DSM 16993 / JCM 10545 / NBRC 100140 / 7</strain>
    </source>
</reference>
<dbReference type="InterPro" id="IPR027417">
    <property type="entry name" value="P-loop_NTPase"/>
</dbReference>
<evidence type="ECO:0000259" key="1">
    <source>
        <dbReference type="Pfam" id="PF01656"/>
    </source>
</evidence>
<proteinExistence type="predicted"/>
<dbReference type="GeneID" id="1460598"/>
<accession>Q96XK2</accession>
<organism evidence="2 3">
    <name type="scientific">Sulfurisphaera tokodaii (strain DSM 16993 / JCM 10545 / NBRC 100140 / 7)</name>
    <name type="common">Sulfolobus tokodaii</name>
    <dbReference type="NCBI Taxonomy" id="273063"/>
    <lineage>
        <taxon>Archaea</taxon>
        <taxon>Thermoproteota</taxon>
        <taxon>Thermoprotei</taxon>
        <taxon>Sulfolobales</taxon>
        <taxon>Sulfolobaceae</taxon>
        <taxon>Sulfurisphaera</taxon>
    </lineage>
</organism>
<dbReference type="Proteomes" id="UP000001015">
    <property type="component" value="Chromosome"/>
</dbReference>
<name>Q96XK2_SULTO</name>
<dbReference type="Gene3D" id="3.40.50.300">
    <property type="entry name" value="P-loop containing nucleotide triphosphate hydrolases"/>
    <property type="match status" value="1"/>
</dbReference>
<dbReference type="RefSeq" id="WP_010980600.1">
    <property type="nucleotide sequence ID" value="NC_003106.2"/>
</dbReference>
<evidence type="ECO:0000313" key="2">
    <source>
        <dbReference type="EMBL" id="BAB67625.1"/>
    </source>
</evidence>
<feature type="domain" description="CobQ/CobB/MinD/ParA nucleotide binding" evidence="1">
    <location>
        <begin position="29"/>
        <end position="239"/>
    </location>
</feature>
<dbReference type="EMBL" id="BA000023">
    <property type="protein sequence ID" value="BAB67625.1"/>
    <property type="molecule type" value="Genomic_DNA"/>
</dbReference>